<reference evidence="2" key="2">
    <citation type="submission" date="2023-04" db="EMBL/GenBank/DDBJ databases">
        <authorList>
            <person name="Bruccoleri R.E."/>
            <person name="Oakeley E.J."/>
            <person name="Faust A.-M."/>
            <person name="Dessus-Babus S."/>
            <person name="Altorfer M."/>
            <person name="Burckhardt D."/>
            <person name="Oertli M."/>
            <person name="Naumann U."/>
            <person name="Petersen F."/>
            <person name="Wong J."/>
        </authorList>
    </citation>
    <scope>NUCLEOTIDE SEQUENCE</scope>
    <source>
        <strain evidence="2">GSM-AAB239-AS_SAM_17_03QT</strain>
        <tissue evidence="2">Leaf</tissue>
    </source>
</reference>
<reference evidence="2" key="1">
    <citation type="journal article" date="2023" name="GigaByte">
        <title>Genome assembly of the bearded iris, Iris pallida Lam.</title>
        <authorList>
            <person name="Bruccoleri R.E."/>
            <person name="Oakeley E.J."/>
            <person name="Faust A.M.E."/>
            <person name="Altorfer M."/>
            <person name="Dessus-Babus S."/>
            <person name="Burckhardt D."/>
            <person name="Oertli M."/>
            <person name="Naumann U."/>
            <person name="Petersen F."/>
            <person name="Wong J."/>
        </authorList>
    </citation>
    <scope>NUCLEOTIDE SEQUENCE</scope>
    <source>
        <strain evidence="2">GSM-AAB239-AS_SAM_17_03QT</strain>
    </source>
</reference>
<dbReference type="AlphaFoldDB" id="A0AAX6EMT6"/>
<dbReference type="EMBL" id="JANAVB010035419">
    <property type="protein sequence ID" value="KAJ6805376.1"/>
    <property type="molecule type" value="Genomic_DNA"/>
</dbReference>
<evidence type="ECO:0000313" key="2">
    <source>
        <dbReference type="EMBL" id="KAJ6805376.1"/>
    </source>
</evidence>
<dbReference type="Proteomes" id="UP001140949">
    <property type="component" value="Unassembled WGS sequence"/>
</dbReference>
<accession>A0AAX6EMT6</accession>
<gene>
    <name evidence="2" type="ORF">M6B38_181075</name>
</gene>
<name>A0AAX6EMT6_IRIPA</name>
<comment type="caution">
    <text evidence="2">The sequence shown here is derived from an EMBL/GenBank/DDBJ whole genome shotgun (WGS) entry which is preliminary data.</text>
</comment>
<sequence length="54" mass="6118">MSWMRRLLRGSNHETVARSWRGKIVFLRDGTRIKESSVETEAAQQSGQGDPCPT</sequence>
<keyword evidence="3" id="KW-1185">Reference proteome</keyword>
<organism evidence="2 3">
    <name type="scientific">Iris pallida</name>
    <name type="common">Sweet iris</name>
    <dbReference type="NCBI Taxonomy" id="29817"/>
    <lineage>
        <taxon>Eukaryota</taxon>
        <taxon>Viridiplantae</taxon>
        <taxon>Streptophyta</taxon>
        <taxon>Embryophyta</taxon>
        <taxon>Tracheophyta</taxon>
        <taxon>Spermatophyta</taxon>
        <taxon>Magnoliopsida</taxon>
        <taxon>Liliopsida</taxon>
        <taxon>Asparagales</taxon>
        <taxon>Iridaceae</taxon>
        <taxon>Iridoideae</taxon>
        <taxon>Irideae</taxon>
        <taxon>Iris</taxon>
    </lineage>
</organism>
<proteinExistence type="predicted"/>
<protein>
    <submittedName>
        <fullName evidence="2">RING zinc finger domain superfamily protein</fullName>
    </submittedName>
</protein>
<evidence type="ECO:0000256" key="1">
    <source>
        <dbReference type="SAM" id="MobiDB-lite"/>
    </source>
</evidence>
<evidence type="ECO:0000313" key="3">
    <source>
        <dbReference type="Proteomes" id="UP001140949"/>
    </source>
</evidence>
<feature type="region of interest" description="Disordered" evidence="1">
    <location>
        <begin position="35"/>
        <end position="54"/>
    </location>
</feature>